<dbReference type="InterPro" id="IPR051313">
    <property type="entry name" value="Bact_iron-sidero_bind"/>
</dbReference>
<evidence type="ECO:0000256" key="5">
    <source>
        <dbReference type="ARBA" id="ARBA00022729"/>
    </source>
</evidence>
<dbReference type="RefSeq" id="WP_218598897.1">
    <property type="nucleotide sequence ID" value="NZ_FQXE01000003.1"/>
</dbReference>
<protein>
    <submittedName>
        <fullName evidence="8">Iron complex transport system substrate-binding protein</fullName>
    </submittedName>
</protein>
<dbReference type="SUPFAM" id="SSF53807">
    <property type="entry name" value="Helical backbone' metal receptor"/>
    <property type="match status" value="1"/>
</dbReference>
<evidence type="ECO:0000256" key="6">
    <source>
        <dbReference type="SAM" id="SignalP"/>
    </source>
</evidence>
<proteinExistence type="inferred from homology"/>
<evidence type="ECO:0000259" key="7">
    <source>
        <dbReference type="PROSITE" id="PS50983"/>
    </source>
</evidence>
<dbReference type="Gene3D" id="3.40.50.1980">
    <property type="entry name" value="Nitrogenase molybdenum iron protein domain"/>
    <property type="match status" value="2"/>
</dbReference>
<reference evidence="8 9" key="1">
    <citation type="submission" date="2016-11" db="EMBL/GenBank/DDBJ databases">
        <authorList>
            <person name="Jaros S."/>
            <person name="Januszkiewicz K."/>
            <person name="Wedrychowicz H."/>
        </authorList>
    </citation>
    <scope>NUCLEOTIDE SEQUENCE [LARGE SCALE GENOMIC DNA]</scope>
    <source>
        <strain evidence="8 9">CGMCC 1.10190</strain>
    </source>
</reference>
<accession>A0A1M5S8U8</accession>
<comment type="similarity">
    <text evidence="2">Belongs to the bacterial solute-binding protein 8 family.</text>
</comment>
<evidence type="ECO:0000313" key="8">
    <source>
        <dbReference type="EMBL" id="SHH34870.1"/>
    </source>
</evidence>
<name>A0A1M5S8U8_9BURK</name>
<feature type="chain" id="PRO_5012183660" evidence="6">
    <location>
        <begin position="27"/>
        <end position="312"/>
    </location>
</feature>
<dbReference type="Pfam" id="PF01497">
    <property type="entry name" value="Peripla_BP_2"/>
    <property type="match status" value="1"/>
</dbReference>
<dbReference type="AlphaFoldDB" id="A0A1M5S8U8"/>
<dbReference type="Proteomes" id="UP000184226">
    <property type="component" value="Unassembled WGS sequence"/>
</dbReference>
<organism evidence="8 9">
    <name type="scientific">Pollutimonas bauzanensis</name>
    <dbReference type="NCBI Taxonomy" id="658167"/>
    <lineage>
        <taxon>Bacteria</taxon>
        <taxon>Pseudomonadati</taxon>
        <taxon>Pseudomonadota</taxon>
        <taxon>Betaproteobacteria</taxon>
        <taxon>Burkholderiales</taxon>
        <taxon>Alcaligenaceae</taxon>
        <taxon>Pollutimonas</taxon>
    </lineage>
</organism>
<dbReference type="GO" id="GO:0030288">
    <property type="term" value="C:outer membrane-bounded periplasmic space"/>
    <property type="evidence" value="ECO:0007669"/>
    <property type="project" value="TreeGrafter"/>
</dbReference>
<dbReference type="GO" id="GO:1901678">
    <property type="term" value="P:iron coordination entity transport"/>
    <property type="evidence" value="ECO:0007669"/>
    <property type="project" value="UniProtKB-ARBA"/>
</dbReference>
<gene>
    <name evidence="8" type="ORF">SAMN04488135_10312</name>
</gene>
<evidence type="ECO:0000256" key="4">
    <source>
        <dbReference type="ARBA" id="ARBA00022496"/>
    </source>
</evidence>
<evidence type="ECO:0000313" key="9">
    <source>
        <dbReference type="Proteomes" id="UP000184226"/>
    </source>
</evidence>
<dbReference type="PANTHER" id="PTHR30532:SF1">
    <property type="entry name" value="IRON(3+)-HYDROXAMATE-BINDING PROTEIN FHUD"/>
    <property type="match status" value="1"/>
</dbReference>
<keyword evidence="4" id="KW-0406">Ion transport</keyword>
<dbReference type="PROSITE" id="PS50983">
    <property type="entry name" value="FE_B12_PBP"/>
    <property type="match status" value="1"/>
</dbReference>
<feature type="domain" description="Fe/B12 periplasmic-binding" evidence="7">
    <location>
        <begin position="43"/>
        <end position="308"/>
    </location>
</feature>
<dbReference type="PANTHER" id="PTHR30532">
    <property type="entry name" value="IRON III DICITRATE-BINDING PERIPLASMIC PROTEIN"/>
    <property type="match status" value="1"/>
</dbReference>
<sequence>MICHPRFWLRVIAMLCLVLEPATAWAETLVARQSAQIPQQVLRVISLDDLSSELLLSLGIAPVAVANLDGYRRYVRIGSERLADSVSLGSPQQPNLEAIARLKPDLVVGVSYLHLQLFKRLDALAPTLIFNVSLAPASWGGVALGESMLTRLGELTGRRAQAMQAIEKSRAAMARARSAIRDRGLAGRPMAALYPLSREGSFIVSNRQALIVSVLNRLGIMEPWRLDSAYSLHRRIGLRDLAAQADLTVLFIGGQEGTPMFATPIWKALPVARSGRVAFLPTPYWTFGGPLSVVHLADQIADAVLSMPGVPR</sequence>
<dbReference type="STRING" id="658167.SAMN04488135_10312"/>
<feature type="signal peptide" evidence="6">
    <location>
        <begin position="1"/>
        <end position="26"/>
    </location>
</feature>
<keyword evidence="4" id="KW-0408">Iron</keyword>
<evidence type="ECO:0000256" key="2">
    <source>
        <dbReference type="ARBA" id="ARBA00008814"/>
    </source>
</evidence>
<evidence type="ECO:0000256" key="1">
    <source>
        <dbReference type="ARBA" id="ARBA00004196"/>
    </source>
</evidence>
<dbReference type="InterPro" id="IPR002491">
    <property type="entry name" value="ABC_transptr_periplasmic_BD"/>
</dbReference>
<keyword evidence="3" id="KW-0813">Transport</keyword>
<comment type="subcellular location">
    <subcellularLocation>
        <location evidence="1">Cell envelope</location>
    </subcellularLocation>
</comment>
<keyword evidence="5 6" id="KW-0732">Signal</keyword>
<dbReference type="EMBL" id="FQXE01000003">
    <property type="protein sequence ID" value="SHH34870.1"/>
    <property type="molecule type" value="Genomic_DNA"/>
</dbReference>
<evidence type="ECO:0000256" key="3">
    <source>
        <dbReference type="ARBA" id="ARBA00022448"/>
    </source>
</evidence>
<keyword evidence="9" id="KW-1185">Reference proteome</keyword>
<keyword evidence="4" id="KW-0410">Iron transport</keyword>